<dbReference type="HAMAP" id="MF_00373">
    <property type="entry name" value="Ribosomal_bL28"/>
    <property type="match status" value="1"/>
</dbReference>
<evidence type="ECO:0000313" key="7">
    <source>
        <dbReference type="EMBL" id="HCA04081.1"/>
    </source>
</evidence>
<dbReference type="Pfam" id="PF00830">
    <property type="entry name" value="Ribosomal_L28"/>
    <property type="match status" value="1"/>
</dbReference>
<evidence type="ECO:0000256" key="3">
    <source>
        <dbReference type="ARBA" id="ARBA00023274"/>
    </source>
</evidence>
<dbReference type="GO" id="GO:0003735">
    <property type="term" value="F:structural constituent of ribosome"/>
    <property type="evidence" value="ECO:0007669"/>
    <property type="project" value="InterPro"/>
</dbReference>
<dbReference type="InterPro" id="IPR034704">
    <property type="entry name" value="Ribosomal_bL28/bL31-like_sf"/>
</dbReference>
<sequence length="78" mass="9073">MSKVCQVTGKRPVTGNNVSHSQRKTRRRFLPNLHTHRFWVESENRFVKLRVSSKGMRIIDKKGIETVLADIRKRGDAI</sequence>
<dbReference type="KEGG" id="hcs:FF32_08735"/>
<evidence type="ECO:0000256" key="6">
    <source>
        <dbReference type="SAM" id="MobiDB-lite"/>
    </source>
</evidence>
<organism evidence="7">
    <name type="scientific">Halomonas campaniensis</name>
    <dbReference type="NCBI Taxonomy" id="213554"/>
    <lineage>
        <taxon>Bacteria</taxon>
        <taxon>Pseudomonadati</taxon>
        <taxon>Pseudomonadota</taxon>
        <taxon>Gammaproteobacteria</taxon>
        <taxon>Oceanospirillales</taxon>
        <taxon>Halomonadaceae</taxon>
        <taxon>Halomonas</taxon>
    </lineage>
</organism>
<name>A0A060B3A7_9GAMM</name>
<dbReference type="OrthoDB" id="9805609at2"/>
<keyword evidence="3 5" id="KW-0687">Ribonucleoprotein</keyword>
<dbReference type="AlphaFoldDB" id="A0A060B3A7"/>
<dbReference type="InterPro" id="IPR001383">
    <property type="entry name" value="Ribosomal_bL28_bact-type"/>
</dbReference>
<dbReference type="Gene3D" id="2.30.170.40">
    <property type="entry name" value="Ribosomal protein L28/L24"/>
    <property type="match status" value="1"/>
</dbReference>
<reference evidence="7" key="1">
    <citation type="journal article" date="2018" name="Nat. Biotechnol.">
        <title>A standardized bacterial taxonomy based on genome phylogeny substantially revises the tree of life.</title>
        <authorList>
            <person name="Parks D.H."/>
            <person name="Chuvochina M."/>
            <person name="Waite D.W."/>
            <person name="Rinke C."/>
            <person name="Skarshewski A."/>
            <person name="Chaumeil P.A."/>
            <person name="Hugenholtz P."/>
        </authorList>
    </citation>
    <scope>NUCLEOTIDE SEQUENCE [LARGE SCALE GENOMIC DNA]</scope>
    <source>
        <strain evidence="7">UBA11284</strain>
    </source>
</reference>
<dbReference type="FunFam" id="2.30.170.40:FF:000001">
    <property type="entry name" value="50S ribosomal protein L28"/>
    <property type="match status" value="1"/>
</dbReference>
<evidence type="ECO:0000256" key="2">
    <source>
        <dbReference type="ARBA" id="ARBA00022980"/>
    </source>
</evidence>
<dbReference type="HOGENOM" id="CLU_064548_3_1_6"/>
<protein>
    <recommendedName>
        <fullName evidence="4 5">Large ribosomal subunit protein bL28</fullName>
    </recommendedName>
</protein>
<dbReference type="EMBL" id="DOTR01000103">
    <property type="protein sequence ID" value="HCA04081.1"/>
    <property type="molecule type" value="Genomic_DNA"/>
</dbReference>
<dbReference type="SUPFAM" id="SSF143800">
    <property type="entry name" value="L28p-like"/>
    <property type="match status" value="1"/>
</dbReference>
<proteinExistence type="inferred from homology"/>
<dbReference type="PANTHER" id="PTHR13528:SF2">
    <property type="entry name" value="LARGE RIBOSOMAL SUBUNIT PROTEIN BL28M"/>
    <property type="match status" value="1"/>
</dbReference>
<dbReference type="PANTHER" id="PTHR13528">
    <property type="entry name" value="39S RIBOSOMAL PROTEIN L28, MITOCHONDRIAL"/>
    <property type="match status" value="1"/>
</dbReference>
<evidence type="ECO:0000256" key="4">
    <source>
        <dbReference type="ARBA" id="ARBA00035174"/>
    </source>
</evidence>
<accession>A0A060B3A7</accession>
<evidence type="ECO:0000256" key="5">
    <source>
        <dbReference type="HAMAP-Rule" id="MF_00373"/>
    </source>
</evidence>
<feature type="region of interest" description="Disordered" evidence="6">
    <location>
        <begin position="1"/>
        <end position="24"/>
    </location>
</feature>
<dbReference type="NCBIfam" id="TIGR00009">
    <property type="entry name" value="L28"/>
    <property type="match status" value="1"/>
</dbReference>
<gene>
    <name evidence="5" type="primary">rpmB</name>
    <name evidence="7" type="ORF">DEO68_18385</name>
</gene>
<comment type="caution">
    <text evidence="7">The sequence shown here is derived from an EMBL/GenBank/DDBJ whole genome shotgun (WGS) entry which is preliminary data.</text>
</comment>
<dbReference type="InterPro" id="IPR037147">
    <property type="entry name" value="Ribosomal_bL28_sf"/>
</dbReference>
<dbReference type="GO" id="GO:0006412">
    <property type="term" value="P:translation"/>
    <property type="evidence" value="ECO:0007669"/>
    <property type="project" value="UniProtKB-UniRule"/>
</dbReference>
<dbReference type="InterPro" id="IPR026569">
    <property type="entry name" value="Ribosomal_bL28"/>
</dbReference>
<evidence type="ECO:0000256" key="1">
    <source>
        <dbReference type="ARBA" id="ARBA00008760"/>
    </source>
</evidence>
<keyword evidence="2 5" id="KW-0689">Ribosomal protein</keyword>
<comment type="similarity">
    <text evidence="1 5">Belongs to the bacterial ribosomal protein bL28 family.</text>
</comment>
<dbReference type="GO" id="GO:0022625">
    <property type="term" value="C:cytosolic large ribosomal subunit"/>
    <property type="evidence" value="ECO:0007669"/>
    <property type="project" value="TreeGrafter"/>
</dbReference>